<dbReference type="InterPro" id="IPR007848">
    <property type="entry name" value="Small_mtfrase_dom"/>
</dbReference>
<dbReference type="GO" id="GO:0052914">
    <property type="term" value="F:16S rRNA (guanine(1207)-N(2))-methyltransferase activity"/>
    <property type="evidence" value="ECO:0007669"/>
    <property type="project" value="UniProtKB-EC"/>
</dbReference>
<keyword evidence="10" id="KW-1185">Reference proteome</keyword>
<dbReference type="InterPro" id="IPR002052">
    <property type="entry name" value="DNA_methylase_N6_adenine_CS"/>
</dbReference>
<dbReference type="GO" id="GO:0005737">
    <property type="term" value="C:cytoplasm"/>
    <property type="evidence" value="ECO:0007669"/>
    <property type="project" value="UniProtKB-SubCell"/>
</dbReference>
<reference evidence="9 10" key="1">
    <citation type="submission" date="2014-12" db="EMBL/GenBank/DDBJ databases">
        <title>Mercury Reductase activity and rhizosphere competence traits in the genome of root associated Photobacterium halotolerans MELD1.</title>
        <authorList>
            <person name="Mathew D.C."/>
            <person name="Huang C.-C."/>
        </authorList>
    </citation>
    <scope>NUCLEOTIDE SEQUENCE [LARGE SCALE GENOMIC DNA]</scope>
    <source>
        <strain evidence="9 10">MELD1</strain>
    </source>
</reference>
<keyword evidence="5 6" id="KW-0949">S-adenosyl-L-methionine</keyword>
<accession>A0A0F5VIQ8</accession>
<dbReference type="PANTHER" id="PTHR47816:SF4">
    <property type="entry name" value="RIBOSOMAL RNA SMALL SUBUNIT METHYLTRANSFERASE C"/>
    <property type="match status" value="1"/>
</dbReference>
<dbReference type="Pfam" id="PF08468">
    <property type="entry name" value="MTS_N"/>
    <property type="match status" value="1"/>
</dbReference>
<dbReference type="STRING" id="265726.KY46_02770"/>
<evidence type="ECO:0000256" key="1">
    <source>
        <dbReference type="ARBA" id="ARBA00022490"/>
    </source>
</evidence>
<keyword evidence="1 6" id="KW-0963">Cytoplasm</keyword>
<comment type="subcellular location">
    <subcellularLocation>
        <location evidence="6">Cytoplasm</location>
    </subcellularLocation>
</comment>
<evidence type="ECO:0000256" key="6">
    <source>
        <dbReference type="HAMAP-Rule" id="MF_01862"/>
    </source>
</evidence>
<dbReference type="RefSeq" id="WP_046219055.1">
    <property type="nucleotide sequence ID" value="NZ_JWYV01000001.1"/>
</dbReference>
<dbReference type="SUPFAM" id="SSF53335">
    <property type="entry name" value="S-adenosyl-L-methionine-dependent methyltransferases"/>
    <property type="match status" value="1"/>
</dbReference>
<protein>
    <recommendedName>
        <fullName evidence="6">Ribosomal RNA small subunit methyltransferase C</fullName>
        <ecNumber evidence="6">2.1.1.172</ecNumber>
    </recommendedName>
    <alternativeName>
        <fullName evidence="6">16S rRNA m2G1207 methyltransferase</fullName>
    </alternativeName>
    <alternativeName>
        <fullName evidence="6">rRNA (guanine-N(2)-)-methyltransferase RsmC</fullName>
    </alternativeName>
</protein>
<dbReference type="Proteomes" id="UP000033633">
    <property type="component" value="Unassembled WGS sequence"/>
</dbReference>
<evidence type="ECO:0000259" key="7">
    <source>
        <dbReference type="Pfam" id="PF05175"/>
    </source>
</evidence>
<name>A0A0F5VIQ8_9GAMM</name>
<evidence type="ECO:0000256" key="3">
    <source>
        <dbReference type="ARBA" id="ARBA00022603"/>
    </source>
</evidence>
<keyword evidence="2 6" id="KW-0698">rRNA processing</keyword>
<dbReference type="Gene3D" id="3.40.50.150">
    <property type="entry name" value="Vaccinia Virus protein VP39"/>
    <property type="match status" value="2"/>
</dbReference>
<keyword evidence="3 6" id="KW-0489">Methyltransferase</keyword>
<dbReference type="CDD" id="cd02440">
    <property type="entry name" value="AdoMet_MTases"/>
    <property type="match status" value="1"/>
</dbReference>
<evidence type="ECO:0000256" key="2">
    <source>
        <dbReference type="ARBA" id="ARBA00022552"/>
    </source>
</evidence>
<evidence type="ECO:0000259" key="8">
    <source>
        <dbReference type="Pfam" id="PF08468"/>
    </source>
</evidence>
<gene>
    <name evidence="6" type="primary">rsmC</name>
    <name evidence="9" type="ORF">KY46_02770</name>
</gene>
<feature type="domain" description="Methyltransferase small N-terminal" evidence="8">
    <location>
        <begin position="12"/>
        <end position="169"/>
    </location>
</feature>
<organism evidence="9 10">
    <name type="scientific">Photobacterium halotolerans</name>
    <dbReference type="NCBI Taxonomy" id="265726"/>
    <lineage>
        <taxon>Bacteria</taxon>
        <taxon>Pseudomonadati</taxon>
        <taxon>Pseudomonadota</taxon>
        <taxon>Gammaproteobacteria</taxon>
        <taxon>Vibrionales</taxon>
        <taxon>Vibrionaceae</taxon>
        <taxon>Photobacterium</taxon>
    </lineage>
</organism>
<comment type="function">
    <text evidence="6">Specifically methylates the guanine in position 1207 of 16S rRNA in the 30S particle.</text>
</comment>
<dbReference type="InterPro" id="IPR023543">
    <property type="entry name" value="rRNA_ssu_MeTfrase_C"/>
</dbReference>
<comment type="similarity">
    <text evidence="6">Belongs to the methyltransferase superfamily. RsmC family.</text>
</comment>
<feature type="domain" description="Methyltransferase small" evidence="7">
    <location>
        <begin position="178"/>
        <end position="342"/>
    </location>
</feature>
<dbReference type="PROSITE" id="PS00092">
    <property type="entry name" value="N6_MTASE"/>
    <property type="match status" value="1"/>
</dbReference>
<keyword evidence="4 6" id="KW-0808">Transferase</keyword>
<evidence type="ECO:0000313" key="9">
    <source>
        <dbReference type="EMBL" id="KKD01727.1"/>
    </source>
</evidence>
<comment type="caution">
    <text evidence="9">The sequence shown here is derived from an EMBL/GenBank/DDBJ whole genome shotgun (WGS) entry which is preliminary data.</text>
</comment>
<dbReference type="EMBL" id="JWYV01000001">
    <property type="protein sequence ID" value="KKD01727.1"/>
    <property type="molecule type" value="Genomic_DNA"/>
</dbReference>
<dbReference type="InterPro" id="IPR029063">
    <property type="entry name" value="SAM-dependent_MTases_sf"/>
</dbReference>
<dbReference type="OrthoDB" id="9816072at2"/>
<proteinExistence type="inferred from homology"/>
<sequence length="346" mass="38088">MSSNASIYSAASQVVARQIDFFTGRHVLVAGELDDLYPIELAAVASSVRVFTTHYGQHLSLSRSGKISSHFGAELSADDAQGVDMILLYWPKAKAEAEYLLAMLLASCGPGTEICIVGENRSGVRSAEKMFASYGPLNKYDTARRCSFYWGRCQEQAPAFKLEDWFRSYTLTIGEHTLTIRSLPGVFSLGEFDQGSRLLVDNLPDLSGRVLDFGCGAGVIGAVMKTRYPDITLDLADISALAIASARETFRVNHLEGCFIATDVYQSLPESYDFLISNPPFHAGLKTFYAATEQFIEQSPTHLTANGELVIVANNFLQYPPLLERCLGGYDIRAKNNKFSIYHAKK</sequence>
<dbReference type="InterPro" id="IPR013675">
    <property type="entry name" value="Mtase_sm_N"/>
</dbReference>
<dbReference type="Pfam" id="PF05175">
    <property type="entry name" value="MTS"/>
    <property type="match status" value="1"/>
</dbReference>
<evidence type="ECO:0000256" key="5">
    <source>
        <dbReference type="ARBA" id="ARBA00022691"/>
    </source>
</evidence>
<dbReference type="AlphaFoldDB" id="A0A0F5VIQ8"/>
<dbReference type="NCBIfam" id="NF007023">
    <property type="entry name" value="PRK09489.1"/>
    <property type="match status" value="1"/>
</dbReference>
<dbReference type="PANTHER" id="PTHR47816">
    <property type="entry name" value="RIBOSOMAL RNA SMALL SUBUNIT METHYLTRANSFERASE C"/>
    <property type="match status" value="1"/>
</dbReference>
<dbReference type="HAMAP" id="MF_01862">
    <property type="entry name" value="16SrRNA_methyltr_C"/>
    <property type="match status" value="1"/>
</dbReference>
<evidence type="ECO:0000313" key="10">
    <source>
        <dbReference type="Proteomes" id="UP000033633"/>
    </source>
</evidence>
<dbReference type="InterPro" id="IPR046977">
    <property type="entry name" value="RsmC/RlmG"/>
</dbReference>
<comment type="catalytic activity">
    <reaction evidence="6">
        <text>guanosine(1207) in 16S rRNA + S-adenosyl-L-methionine = N(2)-methylguanosine(1207) in 16S rRNA + S-adenosyl-L-homocysteine + H(+)</text>
        <dbReference type="Rhea" id="RHEA:42736"/>
        <dbReference type="Rhea" id="RHEA-COMP:10213"/>
        <dbReference type="Rhea" id="RHEA-COMP:10214"/>
        <dbReference type="ChEBI" id="CHEBI:15378"/>
        <dbReference type="ChEBI" id="CHEBI:57856"/>
        <dbReference type="ChEBI" id="CHEBI:59789"/>
        <dbReference type="ChEBI" id="CHEBI:74269"/>
        <dbReference type="ChEBI" id="CHEBI:74481"/>
        <dbReference type="EC" id="2.1.1.172"/>
    </reaction>
</comment>
<dbReference type="GO" id="GO:0003676">
    <property type="term" value="F:nucleic acid binding"/>
    <property type="evidence" value="ECO:0007669"/>
    <property type="project" value="InterPro"/>
</dbReference>
<dbReference type="EC" id="2.1.1.172" evidence="6"/>
<comment type="subunit">
    <text evidence="6">Monomer.</text>
</comment>
<evidence type="ECO:0000256" key="4">
    <source>
        <dbReference type="ARBA" id="ARBA00022679"/>
    </source>
</evidence>
<dbReference type="PATRIC" id="fig|265726.11.peg.597"/>